<evidence type="ECO:0000313" key="3">
    <source>
        <dbReference type="EMBL" id="SEO22299.1"/>
    </source>
</evidence>
<protein>
    <recommendedName>
        <fullName evidence="5">Zinc-ribbon domain-containing protein</fullName>
    </recommendedName>
</protein>
<keyword evidence="2" id="KW-0812">Transmembrane</keyword>
<gene>
    <name evidence="3" type="ORF">SAMN04487948_101180</name>
</gene>
<keyword evidence="2" id="KW-0472">Membrane</keyword>
<proteinExistence type="predicted"/>
<feature type="region of interest" description="Disordered" evidence="1">
    <location>
        <begin position="130"/>
        <end position="184"/>
    </location>
</feature>
<keyword evidence="2" id="KW-1133">Transmembrane helix</keyword>
<dbReference type="AlphaFoldDB" id="A0A1H8MYF4"/>
<dbReference type="OrthoDB" id="64860at2157"/>
<name>A0A1H8MYF4_9EURY</name>
<evidence type="ECO:0008006" key="5">
    <source>
        <dbReference type="Google" id="ProtNLM"/>
    </source>
</evidence>
<reference evidence="4" key="1">
    <citation type="submission" date="2016-10" db="EMBL/GenBank/DDBJ databases">
        <authorList>
            <person name="Varghese N."/>
            <person name="Submissions S."/>
        </authorList>
    </citation>
    <scope>NUCLEOTIDE SEQUENCE [LARGE SCALE GENOMIC DNA]</scope>
    <source>
        <strain evidence="4">CGMCC 1.10121</strain>
    </source>
</reference>
<organism evidence="3 4">
    <name type="scientific">Halogranum amylolyticum</name>
    <dbReference type="NCBI Taxonomy" id="660520"/>
    <lineage>
        <taxon>Archaea</taxon>
        <taxon>Methanobacteriati</taxon>
        <taxon>Methanobacteriota</taxon>
        <taxon>Stenosarchaea group</taxon>
        <taxon>Halobacteria</taxon>
        <taxon>Halobacteriales</taxon>
        <taxon>Haloferacaceae</taxon>
    </lineage>
</organism>
<evidence type="ECO:0000313" key="4">
    <source>
        <dbReference type="Proteomes" id="UP000199126"/>
    </source>
</evidence>
<sequence length="184" mass="19342">MTTPSGSESSRTRDPDEAFCRDCGARISAQAEICPECGIRQLPPPRSSVDSALGELLEGGNPFVAAALSALIPGLGQLYNRELEKGLGFIVASLFAVLSAVIVVGFVLYPIIWVYAIYDAYTTAERAAVDRDGPRAAATTRTDAVATDDTGTSGTDDATVDASTTDHLGDADRPTDGEKREQSN</sequence>
<dbReference type="EMBL" id="FODV01000001">
    <property type="protein sequence ID" value="SEO22299.1"/>
    <property type="molecule type" value="Genomic_DNA"/>
</dbReference>
<dbReference type="RefSeq" id="WP_089820577.1">
    <property type="nucleotide sequence ID" value="NZ_FODV01000001.1"/>
</dbReference>
<feature type="compositionally biased region" description="Low complexity" evidence="1">
    <location>
        <begin position="135"/>
        <end position="166"/>
    </location>
</feature>
<keyword evidence="4" id="KW-1185">Reference proteome</keyword>
<evidence type="ECO:0000256" key="2">
    <source>
        <dbReference type="SAM" id="Phobius"/>
    </source>
</evidence>
<feature type="compositionally biased region" description="Basic and acidic residues" evidence="1">
    <location>
        <begin position="167"/>
        <end position="184"/>
    </location>
</feature>
<dbReference type="Proteomes" id="UP000199126">
    <property type="component" value="Unassembled WGS sequence"/>
</dbReference>
<evidence type="ECO:0000256" key="1">
    <source>
        <dbReference type="SAM" id="MobiDB-lite"/>
    </source>
</evidence>
<accession>A0A1H8MYF4</accession>
<feature type="transmembrane region" description="Helical" evidence="2">
    <location>
        <begin position="87"/>
        <end position="116"/>
    </location>
</feature>